<sequence length="285" mass="29087">MTYRWYTALTGGTPVSTGATFTTGALTATTVYYVEAINNASQCGSASARVAATASVALNPGTPVLQTASVQVCAGQDATLAILNPQANLTYQWYDAATGGTLVATGPTFVVRAATASVDYYVQAVNSNGCISTGARAKASVVVTPAPGTPTVTSTAVNICRGTTATLAVQTPNNSFTYRWYTTATGGTAVGTGATFITPVINADTDYYVEATSGNCSSAVRARVSVIVSDPAPTPTLESANLSVCTGAAATLRVTSLTTGITYNWYTVATGGTRYSPALSSLQRR</sequence>
<comment type="caution">
    <text evidence="2">The sequence shown here is derived from an EMBL/GenBank/DDBJ whole genome shotgun (WGS) entry which is preliminary data.</text>
</comment>
<feature type="domain" description="Ig-like" evidence="1">
    <location>
        <begin position="2"/>
        <end position="56"/>
    </location>
</feature>
<proteinExistence type="predicted"/>
<name>A0A5C6LW80_9BACT</name>
<dbReference type="InterPro" id="IPR013783">
    <property type="entry name" value="Ig-like_fold"/>
</dbReference>
<evidence type="ECO:0000259" key="1">
    <source>
        <dbReference type="Pfam" id="PF19081"/>
    </source>
</evidence>
<evidence type="ECO:0000313" key="2">
    <source>
        <dbReference type="EMBL" id="TWW01675.1"/>
    </source>
</evidence>
<feature type="domain" description="Ig-like" evidence="1">
    <location>
        <begin position="60"/>
        <end position="145"/>
    </location>
</feature>
<keyword evidence="3" id="KW-1185">Reference proteome</keyword>
<dbReference type="Gene3D" id="2.60.40.10">
    <property type="entry name" value="Immunoglobulins"/>
    <property type="match status" value="1"/>
</dbReference>
<accession>A0A5C6LW80</accession>
<gene>
    <name evidence="2" type="ORF">FEF09_03695</name>
</gene>
<feature type="domain" description="Ig-like" evidence="1">
    <location>
        <begin position="147"/>
        <end position="229"/>
    </location>
</feature>
<evidence type="ECO:0000313" key="3">
    <source>
        <dbReference type="Proteomes" id="UP000318815"/>
    </source>
</evidence>
<reference evidence="2 3" key="1">
    <citation type="submission" date="2019-08" db="EMBL/GenBank/DDBJ databases">
        <title>Whole genome sequencing of chitin degrading bacteria Chitinophaga pinensis YS16.</title>
        <authorList>
            <person name="Singh R.P."/>
            <person name="Manchanda G."/>
            <person name="Maurya I.K."/>
            <person name="Joshi N.K."/>
            <person name="Srivastava A.K."/>
        </authorList>
    </citation>
    <scope>NUCLEOTIDE SEQUENCE [LARGE SCALE GENOMIC DNA]</scope>
    <source>
        <strain evidence="2 3">YS-16</strain>
    </source>
</reference>
<dbReference type="OrthoDB" id="1236981at2"/>
<organism evidence="2 3">
    <name type="scientific">Chitinophaga pinensis</name>
    <dbReference type="NCBI Taxonomy" id="79329"/>
    <lineage>
        <taxon>Bacteria</taxon>
        <taxon>Pseudomonadati</taxon>
        <taxon>Bacteroidota</taxon>
        <taxon>Chitinophagia</taxon>
        <taxon>Chitinophagales</taxon>
        <taxon>Chitinophagaceae</taxon>
        <taxon>Chitinophaga</taxon>
    </lineage>
</organism>
<dbReference type="InterPro" id="IPR044023">
    <property type="entry name" value="Ig_7"/>
</dbReference>
<dbReference type="AlphaFoldDB" id="A0A5C6LW80"/>
<dbReference type="EMBL" id="VOHS01000003">
    <property type="protein sequence ID" value="TWW01675.1"/>
    <property type="molecule type" value="Genomic_DNA"/>
</dbReference>
<protein>
    <recommendedName>
        <fullName evidence="1">Ig-like domain-containing protein</fullName>
    </recommendedName>
</protein>
<feature type="domain" description="Ig-like" evidence="1">
    <location>
        <begin position="234"/>
        <end position="274"/>
    </location>
</feature>
<dbReference type="Pfam" id="PF19081">
    <property type="entry name" value="Ig_7"/>
    <property type="match status" value="4"/>
</dbReference>
<dbReference type="Proteomes" id="UP000318815">
    <property type="component" value="Unassembled WGS sequence"/>
</dbReference>